<evidence type="ECO:0000256" key="3">
    <source>
        <dbReference type="SAM" id="MobiDB-lite"/>
    </source>
</evidence>
<gene>
    <name evidence="4" type="ORF">AMTR_s00021p00216340</name>
</gene>
<comment type="similarity">
    <text evidence="1">Belongs to the ABI family.</text>
</comment>
<dbReference type="HOGENOM" id="CLU_054853_1_0_1"/>
<organism evidence="4 5">
    <name type="scientific">Amborella trichopoda</name>
    <dbReference type="NCBI Taxonomy" id="13333"/>
    <lineage>
        <taxon>Eukaryota</taxon>
        <taxon>Viridiplantae</taxon>
        <taxon>Streptophyta</taxon>
        <taxon>Embryophyta</taxon>
        <taxon>Tracheophyta</taxon>
        <taxon>Spermatophyta</taxon>
        <taxon>Magnoliopsida</taxon>
        <taxon>Amborellales</taxon>
        <taxon>Amborellaceae</taxon>
        <taxon>Amborella</taxon>
    </lineage>
</organism>
<reference evidence="5" key="1">
    <citation type="journal article" date="2013" name="Science">
        <title>The Amborella genome and the evolution of flowering plants.</title>
        <authorList>
            <consortium name="Amborella Genome Project"/>
        </authorList>
    </citation>
    <scope>NUCLEOTIDE SEQUENCE [LARGE SCALE GENOMIC DNA]</scope>
</reference>
<dbReference type="OrthoDB" id="1927036at2759"/>
<dbReference type="PANTHER" id="PTHR10460:SF10">
    <property type="entry name" value="PROTEIN ABIL3"/>
    <property type="match status" value="1"/>
</dbReference>
<dbReference type="Gramene" id="ERN14058">
    <property type="protein sequence ID" value="ERN14058"/>
    <property type="gene ID" value="AMTR_s00021p00216340"/>
</dbReference>
<dbReference type="eggNOG" id="ENOG502R3IQ">
    <property type="taxonomic scope" value="Eukaryota"/>
</dbReference>
<keyword evidence="5" id="KW-1185">Reference proteome</keyword>
<dbReference type="OMA" id="EDTTHTH"/>
<dbReference type="AlphaFoldDB" id="W1Q007"/>
<dbReference type="KEGG" id="atr:18442306"/>
<feature type="region of interest" description="Disordered" evidence="3">
    <location>
        <begin position="234"/>
        <end position="253"/>
    </location>
</feature>
<name>W1Q007_AMBTC</name>
<evidence type="ECO:0000313" key="5">
    <source>
        <dbReference type="Proteomes" id="UP000017836"/>
    </source>
</evidence>
<dbReference type="InterPro" id="IPR028457">
    <property type="entry name" value="ABI"/>
</dbReference>
<sequence length="296" mass="33570">MEGASLSSGPQEASTYDEISMQQSLIFSDSLQDLKNLRAQLYSAAEHFELSYTNDNHKQTVVDTLKDFAVRALVNTVDHLGSVSYRVNGLLNEKVEEVSETEFRIGCMEQRVRMCQEYMDHEGLGEQSITITAPKYHKRYMLKGNLSNSGGGAKVAKPYQEFDRELDNHDRQIIHAASMKRREKSSSSRRKTHSLSPSPRPQGFYFTESEGPISPFSASRALVRSGSLAHRTTINASPFSSGRRFPLEPQKSASMRFYGDMEEEREVEHNRGRSKRFLRALLSRGRSVKHRQPLST</sequence>
<dbReference type="Proteomes" id="UP000017836">
    <property type="component" value="Unassembled WGS sequence"/>
</dbReference>
<evidence type="ECO:0008006" key="6">
    <source>
        <dbReference type="Google" id="ProtNLM"/>
    </source>
</evidence>
<dbReference type="Gene3D" id="6.10.140.1620">
    <property type="match status" value="1"/>
</dbReference>
<proteinExistence type="inferred from homology"/>
<accession>W1Q007</accession>
<feature type="region of interest" description="Disordered" evidence="3">
    <location>
        <begin position="177"/>
        <end position="209"/>
    </location>
</feature>
<evidence type="ECO:0000256" key="1">
    <source>
        <dbReference type="ARBA" id="ARBA00010020"/>
    </source>
</evidence>
<dbReference type="EMBL" id="KI392560">
    <property type="protein sequence ID" value="ERN14058.1"/>
    <property type="molecule type" value="Genomic_DNA"/>
</dbReference>
<protein>
    <recommendedName>
        <fullName evidence="6">Protein ABIL3</fullName>
    </recommendedName>
</protein>
<comment type="function">
    <text evidence="2">Involved in regulation of actin and microtubule organization. Part of a WAVE complex that activates the Arp2/3 complex.</text>
</comment>
<feature type="compositionally biased region" description="Basic residues" evidence="3">
    <location>
        <begin position="178"/>
        <end position="193"/>
    </location>
</feature>
<evidence type="ECO:0000256" key="2">
    <source>
        <dbReference type="ARBA" id="ARBA00025223"/>
    </source>
</evidence>
<dbReference type="PANTHER" id="PTHR10460">
    <property type="entry name" value="ABL INTERACTOR FAMILY MEMBER"/>
    <property type="match status" value="1"/>
</dbReference>
<evidence type="ECO:0000313" key="4">
    <source>
        <dbReference type="EMBL" id="ERN14058.1"/>
    </source>
</evidence>